<evidence type="ECO:0000313" key="2">
    <source>
        <dbReference type="EMBL" id="QER84779.1"/>
    </source>
</evidence>
<accession>A0ABX5ZJE4</accession>
<sequence>MSLTQQYLLDTYRASRLGVPAPPAPGLEDWQVVRELGGELHRLRAARPHRPNRGDPGTRTARRLRRALTRLLPRPSAPASGRASRRASGPAPRPASGPTPRAASGPGCRPACPPAGTA</sequence>
<protein>
    <submittedName>
        <fullName evidence="2">Uncharacterized protein</fullName>
    </submittedName>
</protein>
<organism evidence="2 3">
    <name type="scientific">Streptomyces tendae</name>
    <dbReference type="NCBI Taxonomy" id="1932"/>
    <lineage>
        <taxon>Bacteria</taxon>
        <taxon>Bacillati</taxon>
        <taxon>Actinomycetota</taxon>
        <taxon>Actinomycetes</taxon>
        <taxon>Kitasatosporales</taxon>
        <taxon>Streptomycetaceae</taxon>
        <taxon>Streptomyces</taxon>
    </lineage>
</organism>
<dbReference type="EMBL" id="CP043959">
    <property type="protein sequence ID" value="QER84779.1"/>
    <property type="molecule type" value="Genomic_DNA"/>
</dbReference>
<feature type="region of interest" description="Disordered" evidence="1">
    <location>
        <begin position="42"/>
        <end position="118"/>
    </location>
</feature>
<evidence type="ECO:0000313" key="3">
    <source>
        <dbReference type="Proteomes" id="UP000324308"/>
    </source>
</evidence>
<feature type="compositionally biased region" description="Low complexity" evidence="1">
    <location>
        <begin position="98"/>
        <end position="118"/>
    </location>
</feature>
<dbReference type="Proteomes" id="UP000324308">
    <property type="component" value="Chromosome"/>
</dbReference>
<gene>
    <name evidence="2" type="ORF">F3L20_01900</name>
</gene>
<proteinExistence type="predicted"/>
<reference evidence="2 3" key="1">
    <citation type="submission" date="2019-09" db="EMBL/GenBank/DDBJ databases">
        <title>Draft genome sequence of the Ebosin-producing strain Streptomyces sp. 139.</title>
        <authorList>
            <person name="Ai L."/>
            <person name="Geng M."/>
            <person name="Ma M."/>
            <person name="Bai L."/>
        </authorList>
    </citation>
    <scope>NUCLEOTIDE SEQUENCE [LARGE SCALE GENOMIC DNA]</scope>
    <source>
        <strain evidence="2 3">139</strain>
    </source>
</reference>
<keyword evidence="3" id="KW-1185">Reference proteome</keyword>
<feature type="compositionally biased region" description="Low complexity" evidence="1">
    <location>
        <begin position="69"/>
        <end position="90"/>
    </location>
</feature>
<evidence type="ECO:0000256" key="1">
    <source>
        <dbReference type="SAM" id="MobiDB-lite"/>
    </source>
</evidence>
<dbReference type="RefSeq" id="WP_150151516.1">
    <property type="nucleotide sequence ID" value="NZ_CP043959.1"/>
</dbReference>
<name>A0ABX5ZJE4_STRTE</name>